<protein>
    <submittedName>
        <fullName evidence="2">DUF222 domain-containing protein</fullName>
    </submittedName>
</protein>
<evidence type="ECO:0000313" key="2">
    <source>
        <dbReference type="EMBL" id="MDR5712647.1"/>
    </source>
</evidence>
<reference evidence="3" key="1">
    <citation type="submission" date="2023-07" db="EMBL/GenBank/DDBJ databases">
        <title>Description of three actinobacteria isolated from air of manufacturing shop in a pharmaceutical factory.</title>
        <authorList>
            <person name="Zhang D.-F."/>
        </authorList>
    </citation>
    <scope>NUCLEOTIDE SEQUENCE [LARGE SCALE GENOMIC DNA]</scope>
    <source>
        <strain evidence="3">CCTCC AB 207010</strain>
    </source>
</reference>
<feature type="domain" description="DUF222" evidence="1">
    <location>
        <begin position="19"/>
        <end position="203"/>
    </location>
</feature>
<dbReference type="InterPro" id="IPR003870">
    <property type="entry name" value="DUF222"/>
</dbReference>
<dbReference type="Pfam" id="PF02720">
    <property type="entry name" value="DUF222"/>
    <property type="match status" value="1"/>
</dbReference>
<dbReference type="RefSeq" id="WP_310538016.1">
    <property type="nucleotide sequence ID" value="NZ_BAAAOC010000080.1"/>
</dbReference>
<proteinExistence type="predicted"/>
<keyword evidence="3" id="KW-1185">Reference proteome</keyword>
<evidence type="ECO:0000313" key="3">
    <source>
        <dbReference type="Proteomes" id="UP001260872"/>
    </source>
</evidence>
<gene>
    <name evidence="2" type="ORF">RH857_10990</name>
</gene>
<name>A0ABU1FVE7_9MICC</name>
<evidence type="ECO:0000259" key="1">
    <source>
        <dbReference type="Pfam" id="PF02720"/>
    </source>
</evidence>
<dbReference type="EMBL" id="JAVKGT010000031">
    <property type="protein sequence ID" value="MDR5712647.1"/>
    <property type="molecule type" value="Genomic_DNA"/>
</dbReference>
<dbReference type="Proteomes" id="UP001260872">
    <property type="component" value="Unassembled WGS sequence"/>
</dbReference>
<accession>A0ABU1FVE7</accession>
<comment type="caution">
    <text evidence="2">The sequence shown here is derived from an EMBL/GenBank/DDBJ whole genome shotgun (WGS) entry which is preliminary data.</text>
</comment>
<organism evidence="2 3">
    <name type="scientific">Nesterenkonia flava</name>
    <dbReference type="NCBI Taxonomy" id="469799"/>
    <lineage>
        <taxon>Bacteria</taxon>
        <taxon>Bacillati</taxon>
        <taxon>Actinomycetota</taxon>
        <taxon>Actinomycetes</taxon>
        <taxon>Micrococcales</taxon>
        <taxon>Micrococcaceae</taxon>
        <taxon>Nesterenkonia</taxon>
    </lineage>
</organism>
<sequence>MEHVAEDPALLQAREYQEAERQAAARKLAVLVAYRARLRYEAQATGLPTLARAEAEKAAVRHAALALGYSEWTMTQMLNTAEYSQDELPRTWAAFLSGVVDMPRLREIATTASGMLTAEHRAVVDQAAAQHAGSVNPGELQSWLNRTVASLGEAEYARRCEKAYESRYVRIVHGDDGMSDIEARIPTLAAAQIQKHLYAAAHSARATVPVPDRAGLRLGRTVRQPVRRTVGWSVRRLVGPCWRAAPETPGP</sequence>